<dbReference type="InterPro" id="IPR050703">
    <property type="entry name" value="Flavin_MAO"/>
</dbReference>
<name>A0A6B0TYC2_9RHOB</name>
<keyword evidence="1" id="KW-0732">Signal</keyword>
<evidence type="ECO:0000256" key="1">
    <source>
        <dbReference type="SAM" id="SignalP"/>
    </source>
</evidence>
<feature type="chain" id="PRO_5025620702" evidence="1">
    <location>
        <begin position="22"/>
        <end position="962"/>
    </location>
</feature>
<organism evidence="2 3">
    <name type="scientific">Oceanomicrobium pacificus</name>
    <dbReference type="NCBI Taxonomy" id="2692916"/>
    <lineage>
        <taxon>Bacteria</taxon>
        <taxon>Pseudomonadati</taxon>
        <taxon>Pseudomonadota</taxon>
        <taxon>Alphaproteobacteria</taxon>
        <taxon>Rhodobacterales</taxon>
        <taxon>Paracoccaceae</taxon>
        <taxon>Oceanomicrobium</taxon>
    </lineage>
</organism>
<dbReference type="InterPro" id="IPR023375">
    <property type="entry name" value="ADC_dom_sf"/>
</dbReference>
<dbReference type="SUPFAM" id="SSF51905">
    <property type="entry name" value="FAD/NAD(P)-binding domain"/>
    <property type="match status" value="1"/>
</dbReference>
<protein>
    <submittedName>
        <fullName evidence="2">NAD(P)-binding protein</fullName>
    </submittedName>
</protein>
<dbReference type="GO" id="GO:0016491">
    <property type="term" value="F:oxidoreductase activity"/>
    <property type="evidence" value="ECO:0007669"/>
    <property type="project" value="UniProtKB-ARBA"/>
</dbReference>
<feature type="signal peptide" evidence="1">
    <location>
        <begin position="1"/>
        <end position="21"/>
    </location>
</feature>
<dbReference type="PANTHER" id="PTHR43563">
    <property type="entry name" value="AMINE OXIDASE"/>
    <property type="match status" value="1"/>
</dbReference>
<proteinExistence type="predicted"/>
<accession>A0A6B0TYC2</accession>
<dbReference type="EMBL" id="WUWG01000001">
    <property type="protein sequence ID" value="MXU63911.1"/>
    <property type="molecule type" value="Genomic_DNA"/>
</dbReference>
<dbReference type="Pfam" id="PF13450">
    <property type="entry name" value="NAD_binding_8"/>
    <property type="match status" value="1"/>
</dbReference>
<dbReference type="SUPFAM" id="SSF160104">
    <property type="entry name" value="Acetoacetate decarboxylase-like"/>
    <property type="match status" value="1"/>
</dbReference>
<evidence type="ECO:0000313" key="2">
    <source>
        <dbReference type="EMBL" id="MXU63911.1"/>
    </source>
</evidence>
<dbReference type="Proteomes" id="UP000436016">
    <property type="component" value="Unassembled WGS sequence"/>
</dbReference>
<dbReference type="PANTHER" id="PTHR43563:SF1">
    <property type="entry name" value="AMINE OXIDASE [FLAVIN-CONTAINING] B"/>
    <property type="match status" value="1"/>
</dbReference>
<reference evidence="2 3" key="1">
    <citation type="submission" date="2019-12" db="EMBL/GenBank/DDBJ databases">
        <title>Strain KN286 was isolated from seawater, which was collected from Caroline Seamount in the tropical western Pacific.</title>
        <authorList>
            <person name="Wang Q."/>
        </authorList>
    </citation>
    <scope>NUCLEOTIDE SEQUENCE [LARGE SCALE GENOMIC DNA]</scope>
    <source>
        <strain evidence="2 3">KN286</strain>
    </source>
</reference>
<keyword evidence="3" id="KW-1185">Reference proteome</keyword>
<dbReference type="RefSeq" id="WP_160850904.1">
    <property type="nucleotide sequence ID" value="NZ_WUWG01000001.1"/>
</dbReference>
<dbReference type="InterPro" id="IPR036188">
    <property type="entry name" value="FAD/NAD-bd_sf"/>
</dbReference>
<evidence type="ECO:0000313" key="3">
    <source>
        <dbReference type="Proteomes" id="UP000436016"/>
    </source>
</evidence>
<comment type="caution">
    <text evidence="2">The sequence shown here is derived from an EMBL/GenBank/DDBJ whole genome shotgun (WGS) entry which is preliminary data.</text>
</comment>
<dbReference type="AlphaFoldDB" id="A0A6B0TYC2"/>
<sequence length="962" mass="106919">MAKKKIAVLGGGVGAMAAAYALTSVPGAAEKYEVTVYQMGWRLGGKGASGRNPAIAQRIEEHGLHVWSGFYDNAIRVMKEMLGELNGTPGVYHSFDEAFIPHNNIALGDRVNGEWKPWVLEPPMNDADPGSDGVTLSPFEYFQMLVKFLTEVAETQAKAGGRGAGDLQRLNAHVAAMPKDAANHDPQDMVRLGAHLGRSFVEMADDRDIARTILTDEEGLEADLDDDLRRAGIMLDLGFAVMRGMLENDVFRQGFDVIDDEEITPFLKRYGASDTSLDSGLIRAIYDYAFGFMHGRTTDENRAIGAGTFIRGCFRLFFTYKGAIFYKMRAGMGDTIFTPFYRILEQRGVKFEFFHKVTALGLDARKSAIETISMDRQVTLKSGSYDPFVRVGDLDCWPSDPLYDQIVEGEALKTRGINLESWWSDWEPKARRDLVRGQDFDEVILGISLGALPYLCKDLADNDPRWKRMFDKVKTDSTQSFQLWFKDSVEDLGWPHGDSILTAYADDLNTWADMTHLDPTEDWPEDNKPGSIAYFCGPLADPDVIPPFTDHGYPARVKAEVVARCRDWMEKEGAFLFPKAYDAKGKFKPSSLCVPKGTKAADAWDAQYFRGNIDPNERYVLSAPGSTSARLRADESGFDNLWLAGDWTYTGINAGCVEAATMSGLRAAEGLTGVDMKIVGENEVPGAMPKSKPVYPTLTTLRPQNTKFPWSGAYGMAQTTGPTVMLGRPRAEVEKLLPEGLELAPQDLTGPDQHPIILLFGRQRDVRPNLLPIGMDYLEFICAVPYVRHTDPALQDMPPLITPTRLYLNALPPILLGVYGYGFPKLRARMSSDASCYEVCDPRDGSPIISCEFKFSGPQARAEDYEPMARVRPAYEMAMVNKNKLGMWQYAYYDFSLGQALVQPLDMEIKVYSDCFGLEPCVLKPPSVKDSPLGGFFLTSAATINNPLQSFELRDTLRKIKS</sequence>
<gene>
    <name evidence="2" type="ORF">GSH16_00530</name>
</gene>